<feature type="domain" description="F-box" evidence="1">
    <location>
        <begin position="14"/>
        <end position="58"/>
    </location>
</feature>
<dbReference type="EMBL" id="LJIJ01000490">
    <property type="protein sequence ID" value="ODM96909.1"/>
    <property type="molecule type" value="Genomic_DNA"/>
</dbReference>
<dbReference type="Pfam" id="PF00646">
    <property type="entry name" value="F-box"/>
    <property type="match status" value="1"/>
</dbReference>
<comment type="caution">
    <text evidence="2">The sequence shown here is derived from an EMBL/GenBank/DDBJ whole genome shotgun (WGS) entry which is preliminary data.</text>
</comment>
<keyword evidence="3" id="KW-1185">Reference proteome</keyword>
<evidence type="ECO:0000259" key="1">
    <source>
        <dbReference type="PROSITE" id="PS50181"/>
    </source>
</evidence>
<name>A0A1D2MUY1_ORCCI</name>
<evidence type="ECO:0000313" key="2">
    <source>
        <dbReference type="EMBL" id="ODM96909.1"/>
    </source>
</evidence>
<dbReference type="AlphaFoldDB" id="A0A1D2MUY1"/>
<dbReference type="InterPro" id="IPR036047">
    <property type="entry name" value="F-box-like_dom_sf"/>
</dbReference>
<dbReference type="SUPFAM" id="SSF81383">
    <property type="entry name" value="F-box domain"/>
    <property type="match status" value="1"/>
</dbReference>
<dbReference type="InterPro" id="IPR001810">
    <property type="entry name" value="F-box_dom"/>
</dbReference>
<reference evidence="2 3" key="1">
    <citation type="journal article" date="2016" name="Genome Biol. Evol.">
        <title>Gene Family Evolution Reflects Adaptation to Soil Environmental Stressors in the Genome of the Collembolan Orchesella cincta.</title>
        <authorList>
            <person name="Faddeeva-Vakhrusheva A."/>
            <person name="Derks M.F."/>
            <person name="Anvar S.Y."/>
            <person name="Agamennone V."/>
            <person name="Suring W."/>
            <person name="Smit S."/>
            <person name="van Straalen N.M."/>
            <person name="Roelofs D."/>
        </authorList>
    </citation>
    <scope>NUCLEOTIDE SEQUENCE [LARGE SCALE GENOMIC DNA]</scope>
    <source>
        <tissue evidence="2">Mixed pool</tissue>
    </source>
</reference>
<organism evidence="2 3">
    <name type="scientific">Orchesella cincta</name>
    <name type="common">Springtail</name>
    <name type="synonym">Podura cincta</name>
    <dbReference type="NCBI Taxonomy" id="48709"/>
    <lineage>
        <taxon>Eukaryota</taxon>
        <taxon>Metazoa</taxon>
        <taxon>Ecdysozoa</taxon>
        <taxon>Arthropoda</taxon>
        <taxon>Hexapoda</taxon>
        <taxon>Collembola</taxon>
        <taxon>Entomobryomorpha</taxon>
        <taxon>Entomobryoidea</taxon>
        <taxon>Orchesellidae</taxon>
        <taxon>Orchesellinae</taxon>
        <taxon>Orchesella</taxon>
    </lineage>
</organism>
<gene>
    <name evidence="2" type="ORF">Ocin01_09770</name>
</gene>
<accession>A0A1D2MUY1</accession>
<dbReference type="PROSITE" id="PS50181">
    <property type="entry name" value="FBOX"/>
    <property type="match status" value="1"/>
</dbReference>
<dbReference type="OrthoDB" id="5422579at2759"/>
<dbReference type="Proteomes" id="UP000094527">
    <property type="component" value="Unassembled WGS sequence"/>
</dbReference>
<protein>
    <recommendedName>
        <fullName evidence="1">F-box domain-containing protein</fullName>
    </recommendedName>
</protein>
<proteinExistence type="predicted"/>
<sequence>MRLRSAKQTEATNTPWILQLPSELLDPIINFLPLNTILSLRLTCSRLYINVEKFYRHFRMNLCADQLSPDQLDFISRINLQKITFNRVAKPLNESFTDEPCLYSKKMKHRKQKYNPFYSGPSQYFEVGRIQVRSLQAAKSSSPGSNNNYTGRRDLQNYLLGIGSEDIFDHV</sequence>
<evidence type="ECO:0000313" key="3">
    <source>
        <dbReference type="Proteomes" id="UP000094527"/>
    </source>
</evidence>
<dbReference type="SMART" id="SM00256">
    <property type="entry name" value="FBOX"/>
    <property type="match status" value="1"/>
</dbReference>